<evidence type="ECO:0000313" key="14">
    <source>
        <dbReference type="Proteomes" id="UP000619033"/>
    </source>
</evidence>
<feature type="coiled-coil region" evidence="10">
    <location>
        <begin position="232"/>
        <end position="259"/>
    </location>
</feature>
<reference evidence="13" key="1">
    <citation type="submission" date="2021-01" db="EMBL/GenBank/DDBJ databases">
        <title>Genome seq and assembly of Tabrizicola sp. KVB23.</title>
        <authorList>
            <person name="Chhetri G."/>
        </authorList>
    </citation>
    <scope>NUCLEOTIDE SEQUENCE</scope>
    <source>
        <strain evidence="13">KVB23</strain>
    </source>
</reference>
<dbReference type="Pfam" id="PF25994">
    <property type="entry name" value="HH_AprE"/>
    <property type="match status" value="1"/>
</dbReference>
<gene>
    <name evidence="13" type="ORF">JI744_18520</name>
</gene>
<dbReference type="PANTHER" id="PTHR30386:SF17">
    <property type="entry name" value="ALKALINE PROTEASE SECRETION PROTEIN APRE"/>
    <property type="match status" value="1"/>
</dbReference>
<name>A0A8J7MWP3_9RHOB</name>
<keyword evidence="14" id="KW-1185">Reference proteome</keyword>
<evidence type="ECO:0000313" key="13">
    <source>
        <dbReference type="EMBL" id="MBL4930098.1"/>
    </source>
</evidence>
<dbReference type="Proteomes" id="UP000619033">
    <property type="component" value="Unassembled WGS sequence"/>
</dbReference>
<comment type="caution">
    <text evidence="13">The sequence shown here is derived from an EMBL/GenBank/DDBJ whole genome shotgun (WGS) entry which is preliminary data.</text>
</comment>
<evidence type="ECO:0000256" key="9">
    <source>
        <dbReference type="RuleBase" id="RU365093"/>
    </source>
</evidence>
<protein>
    <recommendedName>
        <fullName evidence="9">Membrane fusion protein (MFP) family protein</fullName>
    </recommendedName>
</protein>
<keyword evidence="3 9" id="KW-0813">Transport</keyword>
<dbReference type="PANTHER" id="PTHR30386">
    <property type="entry name" value="MEMBRANE FUSION SUBUNIT OF EMRAB-TOLC MULTIDRUG EFFLUX PUMP"/>
    <property type="match status" value="1"/>
</dbReference>
<dbReference type="Gene3D" id="2.40.30.170">
    <property type="match status" value="1"/>
</dbReference>
<dbReference type="EMBL" id="JAESVP010000014">
    <property type="protein sequence ID" value="MBL4930098.1"/>
    <property type="molecule type" value="Genomic_DNA"/>
</dbReference>
<evidence type="ECO:0000256" key="4">
    <source>
        <dbReference type="ARBA" id="ARBA00022475"/>
    </source>
</evidence>
<proteinExistence type="inferred from homology"/>
<dbReference type="InterPro" id="IPR058982">
    <property type="entry name" value="Beta-barrel_AprE"/>
</dbReference>
<evidence type="ECO:0000256" key="5">
    <source>
        <dbReference type="ARBA" id="ARBA00022519"/>
    </source>
</evidence>
<dbReference type="GO" id="GO:0009306">
    <property type="term" value="P:protein secretion"/>
    <property type="evidence" value="ECO:0007669"/>
    <property type="project" value="InterPro"/>
</dbReference>
<dbReference type="InterPro" id="IPR050739">
    <property type="entry name" value="MFP"/>
</dbReference>
<comment type="similarity">
    <text evidence="2 9">Belongs to the membrane fusion protein (MFP) (TC 8.A.1) family.</text>
</comment>
<dbReference type="GO" id="GO:0005886">
    <property type="term" value="C:plasma membrane"/>
    <property type="evidence" value="ECO:0007669"/>
    <property type="project" value="UniProtKB-SubCell"/>
</dbReference>
<evidence type="ECO:0000259" key="11">
    <source>
        <dbReference type="Pfam" id="PF25994"/>
    </source>
</evidence>
<evidence type="ECO:0000256" key="8">
    <source>
        <dbReference type="ARBA" id="ARBA00023136"/>
    </source>
</evidence>
<dbReference type="InterPro" id="IPR006144">
    <property type="entry name" value="Secretion_HlyD_CS"/>
</dbReference>
<evidence type="ECO:0000256" key="7">
    <source>
        <dbReference type="ARBA" id="ARBA00022989"/>
    </source>
</evidence>
<dbReference type="PROSITE" id="PS00543">
    <property type="entry name" value="HLYD_FAMILY"/>
    <property type="match status" value="1"/>
</dbReference>
<keyword evidence="8" id="KW-0472">Membrane</keyword>
<dbReference type="Pfam" id="PF26002">
    <property type="entry name" value="Beta-barrel_AprE"/>
    <property type="match status" value="1"/>
</dbReference>
<dbReference type="InterPro" id="IPR058781">
    <property type="entry name" value="HH_AprE-like"/>
</dbReference>
<evidence type="ECO:0000259" key="12">
    <source>
        <dbReference type="Pfam" id="PF26002"/>
    </source>
</evidence>
<feature type="domain" description="AprE-like long alpha-helical hairpin" evidence="11">
    <location>
        <begin position="100"/>
        <end position="288"/>
    </location>
</feature>
<evidence type="ECO:0000256" key="1">
    <source>
        <dbReference type="ARBA" id="ARBA00004377"/>
    </source>
</evidence>
<accession>A0A8J7MWP3</accession>
<dbReference type="InterPro" id="IPR010129">
    <property type="entry name" value="T1SS_HlyD"/>
</dbReference>
<keyword evidence="6" id="KW-0812">Transmembrane</keyword>
<comment type="subcellular location">
    <subcellularLocation>
        <location evidence="1 9">Cell inner membrane</location>
        <topology evidence="1 9">Single-pass membrane protein</topology>
    </subcellularLocation>
</comment>
<dbReference type="RefSeq" id="WP_202662667.1">
    <property type="nucleotide sequence ID" value="NZ_JAESVP010000014.1"/>
</dbReference>
<feature type="domain" description="AprE-like beta-barrel" evidence="12">
    <location>
        <begin position="332"/>
        <end position="419"/>
    </location>
</feature>
<dbReference type="Gene3D" id="2.40.50.100">
    <property type="match status" value="1"/>
</dbReference>
<organism evidence="13 14">
    <name type="scientific">Fuscibacter oryzae</name>
    <dbReference type="NCBI Taxonomy" id="2803939"/>
    <lineage>
        <taxon>Bacteria</taxon>
        <taxon>Pseudomonadati</taxon>
        <taxon>Pseudomonadota</taxon>
        <taxon>Alphaproteobacteria</taxon>
        <taxon>Rhodobacterales</taxon>
        <taxon>Paracoccaceae</taxon>
        <taxon>Fuscibacter</taxon>
    </lineage>
</organism>
<keyword evidence="7" id="KW-1133">Transmembrane helix</keyword>
<sequence>MTAALAPLAAPHGAQPRTELGRATRIGMLGSLAMMAVFLAWAHFTPISGAVVTPGQAVVPGKPRVVQSLDGGEVQHILVANGDHVQAGQVVLRLDPTLIKAKRDMAMNRLAAALTLRDRLQSEQAGLAQPAFAHATLPFTAPDTAQAEAGQRQIFAARASQRDGRRAQLAERIAQFNNQIDGMDAQIAARAEQLTLVEKELATTEQLFAKGMVRESQKLELQSNRAGLMGEIAGDKAERARLENAIRDAQLEVDQADRAFLEQVSTDLRTTGTEVEELVLEIITLNDQLSRVDIKAPATGIVHELQVTTEGGVVAPGAVMMQIVPQTGAVEFELRLGAQDIERVHVGQGAQLVFPSLDPRSTPRLEAQVASISPAAIADPQTGQSFYRLTLAVTPEELHRLKGVEILPGMPVEAFLKTGDRSVLSYLLAPMSHQVMRAFREE</sequence>
<evidence type="ECO:0000256" key="3">
    <source>
        <dbReference type="ARBA" id="ARBA00022448"/>
    </source>
</evidence>
<keyword evidence="4 9" id="KW-1003">Cell membrane</keyword>
<evidence type="ECO:0000256" key="2">
    <source>
        <dbReference type="ARBA" id="ARBA00009477"/>
    </source>
</evidence>
<dbReference type="PRINTS" id="PR01490">
    <property type="entry name" value="RTXTOXIND"/>
</dbReference>
<dbReference type="AlphaFoldDB" id="A0A8J7MWP3"/>
<evidence type="ECO:0000256" key="6">
    <source>
        <dbReference type="ARBA" id="ARBA00022692"/>
    </source>
</evidence>
<dbReference type="NCBIfam" id="TIGR01843">
    <property type="entry name" value="type_I_hlyD"/>
    <property type="match status" value="1"/>
</dbReference>
<keyword evidence="5 9" id="KW-0997">Cell inner membrane</keyword>
<keyword evidence="10" id="KW-0175">Coiled coil</keyword>
<evidence type="ECO:0000256" key="10">
    <source>
        <dbReference type="SAM" id="Coils"/>
    </source>
</evidence>